<dbReference type="RefSeq" id="XP_022289607.1">
    <property type="nucleotide sequence ID" value="XM_022433899.1"/>
</dbReference>
<organism evidence="3 4">
    <name type="scientific">Crassostrea virginica</name>
    <name type="common">Eastern oyster</name>
    <dbReference type="NCBI Taxonomy" id="6565"/>
    <lineage>
        <taxon>Eukaryota</taxon>
        <taxon>Metazoa</taxon>
        <taxon>Spiralia</taxon>
        <taxon>Lophotrochozoa</taxon>
        <taxon>Mollusca</taxon>
        <taxon>Bivalvia</taxon>
        <taxon>Autobranchia</taxon>
        <taxon>Pteriomorphia</taxon>
        <taxon>Ostreida</taxon>
        <taxon>Ostreoidea</taxon>
        <taxon>Ostreidae</taxon>
        <taxon>Crassostrea</taxon>
    </lineage>
</organism>
<sequence>MMMCVSYLVRGLSLLLVAKSMDCAEKCIKSADTAIVVQVCPQTEMEWTVAAEKKNCKRFCSSFQYHCVMNTWRNETVEVCAPGLRIVGKNCAEFNFGGSRIQRNRNMKCSKCPMTYASIYSFQYKECYTHKESLPQPMLTLEDTTQFVPFVKSTNETTMNIFVSTSNKNESFLHQSQHNTQRSIIEKRQIIVIFVVVIAVVGLILTFTVTRKHWKNHMLLQMKRFCGGVKIQEINRESKEKRDVADNVNLLTDTSKAALTTHSEKLTEKQKENLMNSIV</sequence>
<evidence type="ECO:0000256" key="1">
    <source>
        <dbReference type="SAM" id="Phobius"/>
    </source>
</evidence>
<keyword evidence="1" id="KW-1133">Transmembrane helix</keyword>
<keyword evidence="1" id="KW-0812">Transmembrane</keyword>
<keyword evidence="1" id="KW-0472">Membrane</keyword>
<dbReference type="Proteomes" id="UP000694844">
    <property type="component" value="Chromosome 6"/>
</dbReference>
<evidence type="ECO:0000256" key="2">
    <source>
        <dbReference type="SAM" id="SignalP"/>
    </source>
</evidence>
<feature type="transmembrane region" description="Helical" evidence="1">
    <location>
        <begin position="190"/>
        <end position="209"/>
    </location>
</feature>
<keyword evidence="3" id="KW-1185">Reference proteome</keyword>
<proteinExistence type="predicted"/>
<name>A0A8B8ADQ1_CRAVI</name>
<accession>A0A8B8ADQ1</accession>
<reference evidence="4" key="1">
    <citation type="submission" date="2025-08" db="UniProtKB">
        <authorList>
            <consortium name="RefSeq"/>
        </authorList>
    </citation>
    <scope>IDENTIFICATION</scope>
    <source>
        <tissue evidence="4">Whole sample</tissue>
    </source>
</reference>
<feature type="signal peptide" evidence="2">
    <location>
        <begin position="1"/>
        <end position="23"/>
    </location>
</feature>
<dbReference type="GeneID" id="111101416"/>
<dbReference type="KEGG" id="cvn:111101416"/>
<protein>
    <submittedName>
        <fullName evidence="4">Uncharacterized protein LOC111101416</fullName>
    </submittedName>
</protein>
<keyword evidence="2" id="KW-0732">Signal</keyword>
<feature type="chain" id="PRO_5034973960" evidence="2">
    <location>
        <begin position="24"/>
        <end position="279"/>
    </location>
</feature>
<dbReference type="AlphaFoldDB" id="A0A8B8ADQ1"/>
<evidence type="ECO:0000313" key="4">
    <source>
        <dbReference type="RefSeq" id="XP_022289607.1"/>
    </source>
</evidence>
<gene>
    <name evidence="4" type="primary">LOC111101416</name>
</gene>
<evidence type="ECO:0000313" key="3">
    <source>
        <dbReference type="Proteomes" id="UP000694844"/>
    </source>
</evidence>